<dbReference type="EC" id="2.7.1.50" evidence="11"/>
<feature type="binding site" evidence="11">
    <location>
        <position position="189"/>
    </location>
    <ligand>
        <name>substrate</name>
    </ligand>
</feature>
<dbReference type="CDD" id="cd01170">
    <property type="entry name" value="THZ_kinase"/>
    <property type="match status" value="1"/>
</dbReference>
<dbReference type="PANTHER" id="PTHR20858">
    <property type="entry name" value="PHOSPHOMETHYLPYRIMIDINE KINASE"/>
    <property type="match status" value="1"/>
</dbReference>
<dbReference type="SUPFAM" id="SSF53613">
    <property type="entry name" value="Ribokinase-like"/>
    <property type="match status" value="1"/>
</dbReference>
<reference evidence="13" key="1">
    <citation type="journal article" date="2019" name="Int. J. Syst. Evol. Microbiol.">
        <title>The Global Catalogue of Microorganisms (GCM) 10K type strain sequencing project: providing services to taxonomists for standard genome sequencing and annotation.</title>
        <authorList>
            <consortium name="The Broad Institute Genomics Platform"/>
            <consortium name="The Broad Institute Genome Sequencing Center for Infectious Disease"/>
            <person name="Wu L."/>
            <person name="Ma J."/>
        </authorList>
    </citation>
    <scope>NUCLEOTIDE SEQUENCE [LARGE SCALE GENOMIC DNA]</scope>
    <source>
        <strain evidence="13">KCTC 13193</strain>
    </source>
</reference>
<name>A0ABV7A3J7_9BACI</name>
<dbReference type="PIRSF" id="PIRSF000513">
    <property type="entry name" value="Thz_kinase"/>
    <property type="match status" value="1"/>
</dbReference>
<keyword evidence="10 11" id="KW-0784">Thiamine biosynthesis</keyword>
<accession>A0ABV7A3J7</accession>
<keyword evidence="4 11" id="KW-0808">Transferase</keyword>
<evidence type="ECO:0000313" key="13">
    <source>
        <dbReference type="Proteomes" id="UP001595387"/>
    </source>
</evidence>
<evidence type="ECO:0000256" key="10">
    <source>
        <dbReference type="ARBA" id="ARBA00022977"/>
    </source>
</evidence>
<evidence type="ECO:0000256" key="5">
    <source>
        <dbReference type="ARBA" id="ARBA00022723"/>
    </source>
</evidence>
<dbReference type="PANTHER" id="PTHR20858:SF17">
    <property type="entry name" value="HYDROXYMETHYLPYRIMIDINE_PHOSPHOMETHYLPYRIMIDINE KINASE THI20-RELATED"/>
    <property type="match status" value="1"/>
</dbReference>
<dbReference type="Gene3D" id="3.40.1190.20">
    <property type="match status" value="1"/>
</dbReference>
<dbReference type="NCBIfam" id="TIGR00694">
    <property type="entry name" value="thiM"/>
    <property type="match status" value="1"/>
</dbReference>
<dbReference type="HAMAP" id="MF_00228">
    <property type="entry name" value="Thz_kinase"/>
    <property type="match status" value="1"/>
</dbReference>
<comment type="caution">
    <text evidence="12">The sequence shown here is derived from an EMBL/GenBank/DDBJ whole genome shotgun (WGS) entry which is preliminary data.</text>
</comment>
<keyword evidence="8 11" id="KW-0067">ATP-binding</keyword>
<protein>
    <recommendedName>
        <fullName evidence="11">Hydroxyethylthiazole kinase</fullName>
        <ecNumber evidence="11">2.7.1.50</ecNumber>
    </recommendedName>
    <alternativeName>
        <fullName evidence="11">4-methyl-5-beta-hydroxyethylthiazole kinase</fullName>
        <shortName evidence="11">TH kinase</shortName>
        <shortName evidence="11">Thz kinase</shortName>
    </alternativeName>
</protein>
<feature type="binding site" evidence="11">
    <location>
        <position position="41"/>
    </location>
    <ligand>
        <name>substrate</name>
    </ligand>
</feature>
<feature type="binding site" evidence="11">
    <location>
        <position position="162"/>
    </location>
    <ligand>
        <name>ATP</name>
        <dbReference type="ChEBI" id="CHEBI:30616"/>
    </ligand>
</feature>
<evidence type="ECO:0000256" key="8">
    <source>
        <dbReference type="ARBA" id="ARBA00022840"/>
    </source>
</evidence>
<organism evidence="12 13">
    <name type="scientific">Virgibacillus sediminis</name>
    <dbReference type="NCBI Taxonomy" id="202260"/>
    <lineage>
        <taxon>Bacteria</taxon>
        <taxon>Bacillati</taxon>
        <taxon>Bacillota</taxon>
        <taxon>Bacilli</taxon>
        <taxon>Bacillales</taxon>
        <taxon>Bacillaceae</taxon>
        <taxon>Virgibacillus</taxon>
    </lineage>
</organism>
<comment type="cofactor">
    <cofactor evidence="2 11">
        <name>Mg(2+)</name>
        <dbReference type="ChEBI" id="CHEBI:18420"/>
    </cofactor>
</comment>
<evidence type="ECO:0000256" key="2">
    <source>
        <dbReference type="ARBA" id="ARBA00001946"/>
    </source>
</evidence>
<dbReference type="Proteomes" id="UP001595387">
    <property type="component" value="Unassembled WGS sequence"/>
</dbReference>
<gene>
    <name evidence="11 12" type="primary">thiM</name>
    <name evidence="12" type="ORF">ACFODW_03765</name>
</gene>
<evidence type="ECO:0000313" key="12">
    <source>
        <dbReference type="EMBL" id="MFC2947478.1"/>
    </source>
</evidence>
<dbReference type="PRINTS" id="PR01099">
    <property type="entry name" value="HYETHTZKNASE"/>
</dbReference>
<keyword evidence="5 11" id="KW-0479">Metal-binding</keyword>
<keyword evidence="13" id="KW-1185">Reference proteome</keyword>
<dbReference type="EMBL" id="JBHRRZ010000006">
    <property type="protein sequence ID" value="MFC2947478.1"/>
    <property type="molecule type" value="Genomic_DNA"/>
</dbReference>
<comment type="function">
    <text evidence="11">Catalyzes the phosphorylation of the hydroxyl group of 4-methyl-5-beta-hydroxyethylthiazole (THZ).</text>
</comment>
<evidence type="ECO:0000256" key="4">
    <source>
        <dbReference type="ARBA" id="ARBA00022679"/>
    </source>
</evidence>
<evidence type="ECO:0000256" key="1">
    <source>
        <dbReference type="ARBA" id="ARBA00001771"/>
    </source>
</evidence>
<keyword evidence="7 11" id="KW-0418">Kinase</keyword>
<comment type="catalytic activity">
    <reaction evidence="1 11">
        <text>5-(2-hydroxyethyl)-4-methylthiazole + ATP = 4-methyl-5-(2-phosphooxyethyl)-thiazole + ADP + H(+)</text>
        <dbReference type="Rhea" id="RHEA:24212"/>
        <dbReference type="ChEBI" id="CHEBI:15378"/>
        <dbReference type="ChEBI" id="CHEBI:17957"/>
        <dbReference type="ChEBI" id="CHEBI:30616"/>
        <dbReference type="ChEBI" id="CHEBI:58296"/>
        <dbReference type="ChEBI" id="CHEBI:456216"/>
        <dbReference type="EC" id="2.7.1.50"/>
    </reaction>
</comment>
<keyword evidence="6 11" id="KW-0547">Nucleotide-binding</keyword>
<evidence type="ECO:0000256" key="6">
    <source>
        <dbReference type="ARBA" id="ARBA00022741"/>
    </source>
</evidence>
<dbReference type="Pfam" id="PF02110">
    <property type="entry name" value="HK"/>
    <property type="match status" value="1"/>
</dbReference>
<dbReference type="InterPro" id="IPR029056">
    <property type="entry name" value="Ribokinase-like"/>
</dbReference>
<evidence type="ECO:0000256" key="11">
    <source>
        <dbReference type="HAMAP-Rule" id="MF_00228"/>
    </source>
</evidence>
<sequence>MKVEIIKEVREHQPLIHHITNQVVMNFSANGLLSFGASPVMAKAQEEAAEMASHADGLLLNIGTLTSGDLEAMIAAGKAANQIGIPVVLDPVGAAATTWRSQAVKKILAEVHPSAIKGNAGEMAHLVNIPWETKGVDSTGEGNTENIAAQVADTYDTTAIVTGKKDIICQGNRIIENNTGDPYLSKLTGAGCLLGSILAACLTTGHSADQQALAAVNFYGLAAEYAADSPDVKGPGTFMSRFIDALSKDPAKLNRRDIDE</sequence>
<dbReference type="NCBIfam" id="NF006830">
    <property type="entry name" value="PRK09355.1"/>
    <property type="match status" value="1"/>
</dbReference>
<comment type="pathway">
    <text evidence="3 11">Cofactor biosynthesis; thiamine diphosphate biosynthesis; 4-methyl-5-(2-phosphoethyl)-thiazole from 5-(2-hydroxyethyl)-4-methylthiazole: step 1/1.</text>
</comment>
<evidence type="ECO:0000256" key="3">
    <source>
        <dbReference type="ARBA" id="ARBA00004868"/>
    </source>
</evidence>
<keyword evidence="9 11" id="KW-0460">Magnesium</keyword>
<dbReference type="RefSeq" id="WP_390303196.1">
    <property type="nucleotide sequence ID" value="NZ_JBHRRZ010000006.1"/>
</dbReference>
<evidence type="ECO:0000256" key="7">
    <source>
        <dbReference type="ARBA" id="ARBA00022777"/>
    </source>
</evidence>
<comment type="similarity">
    <text evidence="11">Belongs to the Thz kinase family.</text>
</comment>
<evidence type="ECO:0000256" key="9">
    <source>
        <dbReference type="ARBA" id="ARBA00022842"/>
    </source>
</evidence>
<feature type="binding site" evidence="11">
    <location>
        <position position="117"/>
    </location>
    <ligand>
        <name>ATP</name>
        <dbReference type="ChEBI" id="CHEBI:30616"/>
    </ligand>
</feature>
<dbReference type="InterPro" id="IPR000417">
    <property type="entry name" value="Hyethyz_kinase"/>
</dbReference>
<proteinExistence type="inferred from homology"/>
<dbReference type="GO" id="GO:0004417">
    <property type="term" value="F:hydroxyethylthiazole kinase activity"/>
    <property type="evidence" value="ECO:0007669"/>
    <property type="project" value="UniProtKB-EC"/>
</dbReference>